<dbReference type="InterPro" id="IPR016135">
    <property type="entry name" value="UBQ-conjugating_enzyme/RWD"/>
</dbReference>
<dbReference type="CDD" id="cd23814">
    <property type="entry name" value="UEV_AKTIP"/>
    <property type="match status" value="1"/>
</dbReference>
<keyword evidence="2" id="KW-1185">Reference proteome</keyword>
<dbReference type="SUPFAM" id="SSF54495">
    <property type="entry name" value="UBC-like"/>
    <property type="match status" value="1"/>
</dbReference>
<evidence type="ECO:0000313" key="3">
    <source>
        <dbReference type="WBParaSite" id="TMUE_1000003604.1"/>
    </source>
</evidence>
<sequence>MALENATGEMRFQSELLKQEHAVSLEFALFIREKLQSVYCIPSASCSTKWNGLIFVGRGPYQGGIFRFQLTLPALFPHVTYPFNLKFTSSVYHPAVNQATGDIDANLLKFTCVDQCHAYKVISYAKEILEETDILHFTNCVSSHICTEYASNQEAFFNNVFNCVRQSREAIFDILPYDSHNISFTPWNPTLHDALRKRICESHLDRSCDVLSFVFNRCK</sequence>
<feature type="domain" description="UBC core" evidence="1">
    <location>
        <begin position="18"/>
        <end position="169"/>
    </location>
</feature>
<reference evidence="3" key="1">
    <citation type="submission" date="2019-12" db="UniProtKB">
        <authorList>
            <consortium name="WormBaseParasite"/>
        </authorList>
    </citation>
    <scope>IDENTIFICATION</scope>
</reference>
<dbReference type="AlphaFoldDB" id="A0A5S6Q8Q9"/>
<dbReference type="Pfam" id="PF00179">
    <property type="entry name" value="UQ_con"/>
    <property type="match status" value="1"/>
</dbReference>
<dbReference type="Gene3D" id="3.10.110.10">
    <property type="entry name" value="Ubiquitin Conjugating Enzyme"/>
    <property type="match status" value="1"/>
</dbReference>
<accession>A0A5S6Q8Q9</accession>
<evidence type="ECO:0000259" key="1">
    <source>
        <dbReference type="PROSITE" id="PS50127"/>
    </source>
</evidence>
<dbReference type="Proteomes" id="UP000046395">
    <property type="component" value="Unassembled WGS sequence"/>
</dbReference>
<dbReference type="InterPro" id="IPR000608">
    <property type="entry name" value="UBC"/>
</dbReference>
<organism evidence="2 3">
    <name type="scientific">Trichuris muris</name>
    <name type="common">Mouse whipworm</name>
    <dbReference type="NCBI Taxonomy" id="70415"/>
    <lineage>
        <taxon>Eukaryota</taxon>
        <taxon>Metazoa</taxon>
        <taxon>Ecdysozoa</taxon>
        <taxon>Nematoda</taxon>
        <taxon>Enoplea</taxon>
        <taxon>Dorylaimia</taxon>
        <taxon>Trichinellida</taxon>
        <taxon>Trichuridae</taxon>
        <taxon>Trichuris</taxon>
    </lineage>
</organism>
<dbReference type="STRING" id="70415.A0A5S6Q8Q9"/>
<dbReference type="PROSITE" id="PS50127">
    <property type="entry name" value="UBC_2"/>
    <property type="match status" value="1"/>
</dbReference>
<protein>
    <submittedName>
        <fullName evidence="3">UBIQUITIN_CONJUGAT_2 domain-containing protein</fullName>
    </submittedName>
</protein>
<evidence type="ECO:0000313" key="2">
    <source>
        <dbReference type="Proteomes" id="UP000046395"/>
    </source>
</evidence>
<name>A0A5S6Q8Q9_TRIMR</name>
<dbReference type="SMART" id="SM00212">
    <property type="entry name" value="UBCc"/>
    <property type="match status" value="1"/>
</dbReference>
<proteinExistence type="predicted"/>
<dbReference type="WBParaSite" id="TMUE_1000003604.1">
    <property type="protein sequence ID" value="TMUE_1000003604.1"/>
    <property type="gene ID" value="WBGene00288545"/>
</dbReference>